<dbReference type="EMBL" id="CP007509">
    <property type="protein sequence ID" value="AHY43827.1"/>
    <property type="molecule type" value="Genomic_DNA"/>
</dbReference>
<dbReference type="PATRIC" id="fig|316.97.peg.3122"/>
<accession>A0A023WUE2</accession>
<proteinExistence type="predicted"/>
<organism evidence="1 2">
    <name type="scientific">Stutzerimonas stutzeri</name>
    <name type="common">Pseudomonas stutzeri</name>
    <dbReference type="NCBI Taxonomy" id="316"/>
    <lineage>
        <taxon>Bacteria</taxon>
        <taxon>Pseudomonadati</taxon>
        <taxon>Pseudomonadota</taxon>
        <taxon>Gammaproteobacteria</taxon>
        <taxon>Pseudomonadales</taxon>
        <taxon>Pseudomonadaceae</taxon>
        <taxon>Stutzerimonas</taxon>
    </lineage>
</organism>
<protein>
    <submittedName>
        <fullName evidence="1">Uncharacterized protein</fullName>
    </submittedName>
</protein>
<dbReference type="Proteomes" id="UP000025238">
    <property type="component" value="Chromosome"/>
</dbReference>
<evidence type="ECO:0000313" key="1">
    <source>
        <dbReference type="EMBL" id="AHY43827.1"/>
    </source>
</evidence>
<name>A0A023WUE2_STUST</name>
<gene>
    <name evidence="1" type="ORF">UIB01_15615</name>
</gene>
<sequence length="183" mass="19997">MAKRIAYTGPPVLTLEEVARQCRVEVEDLQPELIELIIIPGVTAQCEARTGAAIREATYEEEWPPAYGSGHALDVGQVKEVQSVSVRESDGSLTALQVPHVLQHSARESFLIFPAGRPPGRLVIRYSAGVDLDAYPGVKSWMLMHAATAFENRETLIVGTIVAELPTSYMDSLLAEVTVPPRF</sequence>
<dbReference type="KEGG" id="pstu:UIB01_15615"/>
<dbReference type="AlphaFoldDB" id="A0A023WUE2"/>
<evidence type="ECO:0000313" key="2">
    <source>
        <dbReference type="Proteomes" id="UP000025238"/>
    </source>
</evidence>
<reference evidence="1 2" key="1">
    <citation type="submission" date="2014-03" db="EMBL/GenBank/DDBJ databases">
        <title>Complete genome sequence of Pseudomonas stutzeri 19SMN4.</title>
        <authorList>
            <person name="Brunet-Galmes I."/>
            <person name="Nogales B."/>
            <person name="Busquets A."/>
            <person name="Pena A."/>
            <person name="Gomila M."/>
            <person name="Garcia-Valdes E."/>
            <person name="Lalucat J."/>
            <person name="Bennasar A."/>
            <person name="Bosch R."/>
        </authorList>
    </citation>
    <scope>NUCLEOTIDE SEQUENCE [LARGE SCALE GENOMIC DNA]</scope>
    <source>
        <strain evidence="1 2">19SMN4</strain>
    </source>
</reference>
<dbReference type="Gene3D" id="1.10.3230.30">
    <property type="entry name" value="Phage gp6-like head-tail connector protein"/>
    <property type="match status" value="1"/>
</dbReference>